<evidence type="ECO:0008006" key="3">
    <source>
        <dbReference type="Google" id="ProtNLM"/>
    </source>
</evidence>
<evidence type="ECO:0000313" key="1">
    <source>
        <dbReference type="EMBL" id="EAR21741.1"/>
    </source>
</evidence>
<name>A4BRB9_9GAMM</name>
<organism evidence="1 2">
    <name type="scientific">Nitrococcus mobilis Nb-231</name>
    <dbReference type="NCBI Taxonomy" id="314278"/>
    <lineage>
        <taxon>Bacteria</taxon>
        <taxon>Pseudomonadati</taxon>
        <taxon>Pseudomonadota</taxon>
        <taxon>Gammaproteobacteria</taxon>
        <taxon>Chromatiales</taxon>
        <taxon>Ectothiorhodospiraceae</taxon>
        <taxon>Nitrococcus</taxon>
    </lineage>
</organism>
<dbReference type="HOGENOM" id="CLU_1064891_0_0_6"/>
<dbReference type="EMBL" id="AAOF01000006">
    <property type="protein sequence ID" value="EAR21741.1"/>
    <property type="molecule type" value="Genomic_DNA"/>
</dbReference>
<dbReference type="InterPro" id="IPR038396">
    <property type="entry name" value="SpoIIAA-like_sf"/>
</dbReference>
<dbReference type="SUPFAM" id="SSF52091">
    <property type="entry name" value="SpoIIaa-like"/>
    <property type="match status" value="2"/>
</dbReference>
<gene>
    <name evidence="1" type="ORF">NB231_03390</name>
</gene>
<dbReference type="eggNOG" id="ENOG50310UP">
    <property type="taxonomic scope" value="Bacteria"/>
</dbReference>
<reference evidence="1 2" key="1">
    <citation type="submission" date="2006-02" db="EMBL/GenBank/DDBJ databases">
        <authorList>
            <person name="Waterbury J."/>
            <person name="Ferriera S."/>
            <person name="Johnson J."/>
            <person name="Kravitz S."/>
            <person name="Halpern A."/>
            <person name="Remington K."/>
            <person name="Beeson K."/>
            <person name="Tran B."/>
            <person name="Rogers Y.-H."/>
            <person name="Friedman R."/>
            <person name="Venter J.C."/>
        </authorList>
    </citation>
    <scope>NUCLEOTIDE SEQUENCE [LARGE SCALE GENOMIC DNA]</scope>
    <source>
        <strain evidence="1 2">Nb-231</strain>
    </source>
</reference>
<evidence type="ECO:0000313" key="2">
    <source>
        <dbReference type="Proteomes" id="UP000003374"/>
    </source>
</evidence>
<accession>A4BRB9</accession>
<dbReference type="InterPro" id="IPR021866">
    <property type="entry name" value="SpoIIAA-like"/>
</dbReference>
<dbReference type="RefSeq" id="WP_004999728.1">
    <property type="nucleotide sequence ID" value="NZ_CH672427.1"/>
</dbReference>
<dbReference type="Proteomes" id="UP000003374">
    <property type="component" value="Unassembled WGS sequence"/>
</dbReference>
<proteinExistence type="predicted"/>
<keyword evidence="2" id="KW-1185">Reference proteome</keyword>
<dbReference type="STRING" id="314278.NB231_03390"/>
<protein>
    <recommendedName>
        <fullName evidence="3">STAS/SEC14 domain-containing protein</fullName>
    </recommendedName>
</protein>
<comment type="caution">
    <text evidence="1">The sequence shown here is derived from an EMBL/GenBank/DDBJ whole genome shotgun (WGS) entry which is preliminary data.</text>
</comment>
<dbReference type="AlphaFoldDB" id="A4BRB9"/>
<dbReference type="Gene3D" id="3.40.50.10600">
    <property type="entry name" value="SpoIIaa-like domains"/>
    <property type="match status" value="2"/>
</dbReference>
<sequence length="261" mass="29001">MTTASEQVLAITISGILTADDIEQYRTALKEKLARHERIGLWVDFSELADVSAEALFAGVKADLELFGRLDRFTRYALVSDKQWPQALIDFLQPLFPARPMQLFPSAQRAMALQWAAEATKPPTSVPPAVRFLPTTADDVLAFEINDVTAAPEMPDVTAKFNSFLVKHDRVRLLNRIRHFAGIDPKIFMQSGLVSMKLAALQKVGRYAIGGALTWMAEIIETMNPAFTDIDMRVCPADQEAAAWRWIGPQPTGTNKSRGAR</sequence>
<dbReference type="InterPro" id="IPR036513">
    <property type="entry name" value="STAS_dom_sf"/>
</dbReference>
<dbReference type="OrthoDB" id="7619266at2"/>
<dbReference type="Pfam" id="PF11964">
    <property type="entry name" value="SpoIIAA-like"/>
    <property type="match status" value="2"/>
</dbReference>